<evidence type="ECO:0000313" key="3">
    <source>
        <dbReference type="EMBL" id="ARE89416.1"/>
    </source>
</evidence>
<evidence type="ECO:0000313" key="4">
    <source>
        <dbReference type="Proteomes" id="UP000177894"/>
    </source>
</evidence>
<evidence type="ECO:0000313" key="5">
    <source>
        <dbReference type="Proteomes" id="UP000192478"/>
    </source>
</evidence>
<dbReference type="GO" id="GO:0003676">
    <property type="term" value="F:nucleic acid binding"/>
    <property type="evidence" value="ECO:0007669"/>
    <property type="project" value="InterPro"/>
</dbReference>
<dbReference type="PROSITE" id="PS50994">
    <property type="entry name" value="INTEGRASE"/>
    <property type="match status" value="1"/>
</dbReference>
<dbReference type="Proteomes" id="UP000177894">
    <property type="component" value="Chromosome"/>
</dbReference>
<dbReference type="EMBL" id="CP017603">
    <property type="protein sequence ID" value="AOY75001.1"/>
    <property type="molecule type" value="Genomic_DNA"/>
</dbReference>
<dbReference type="GO" id="GO:0015074">
    <property type="term" value="P:DNA integration"/>
    <property type="evidence" value="ECO:0007669"/>
    <property type="project" value="InterPro"/>
</dbReference>
<evidence type="ECO:0000259" key="1">
    <source>
        <dbReference type="PROSITE" id="PS50994"/>
    </source>
</evidence>
<evidence type="ECO:0000313" key="2">
    <source>
        <dbReference type="EMBL" id="AOY75001.1"/>
    </source>
</evidence>
<organism evidence="3 5">
    <name type="scientific">Clostridium formicaceticum</name>
    <dbReference type="NCBI Taxonomy" id="1497"/>
    <lineage>
        <taxon>Bacteria</taxon>
        <taxon>Bacillati</taxon>
        <taxon>Bacillota</taxon>
        <taxon>Clostridia</taxon>
        <taxon>Eubacteriales</taxon>
        <taxon>Clostridiaceae</taxon>
        <taxon>Clostridium</taxon>
    </lineage>
</organism>
<reference evidence="3 5" key="2">
    <citation type="submission" date="2017-03" db="EMBL/GenBank/DDBJ databases">
        <title>Complete sequence of Clostridium formicaceticum DSM 92.</title>
        <authorList>
            <person name="Poehlein A."/>
            <person name="Karl M."/>
            <person name="Bengelsdorf F.R."/>
            <person name="Duerre P."/>
            <person name="Daniel R."/>
        </authorList>
    </citation>
    <scope>NUCLEOTIDE SEQUENCE [LARGE SCALE GENOMIC DNA]</scope>
    <source>
        <strain evidence="3 5">DSM 92</strain>
    </source>
</reference>
<dbReference type="AlphaFoldDB" id="A0AAC9WHW6"/>
<feature type="domain" description="Integrase catalytic" evidence="1">
    <location>
        <begin position="279"/>
        <end position="479"/>
    </location>
</feature>
<keyword evidence="4" id="KW-1185">Reference proteome</keyword>
<dbReference type="KEGG" id="cfm:BJL90_02910"/>
<protein>
    <submittedName>
        <fullName evidence="3">Transposon Tn7 transposition protein TnsB</fullName>
    </submittedName>
</protein>
<name>A0AAC9WHW6_9CLOT</name>
<dbReference type="EMBL" id="CP020559">
    <property type="protein sequence ID" value="ARE89416.1"/>
    <property type="molecule type" value="Genomic_DNA"/>
</dbReference>
<proteinExistence type="predicted"/>
<dbReference type="InterPro" id="IPR001584">
    <property type="entry name" value="Integrase_cat-core"/>
</dbReference>
<sequence>MMFLVNDLFELYVDNNKRCERILWISPENNFCFTIDMLSESLNINTRQLFDLEELIKNGLAKIIEDDFITRLKPEDIINERNKQIRDKAFNAVKEIINVIGEPDIFDEKKRFKVIKETQRKLNISNATLYKYLKNYWKGGQIKDALLPRYDNCGGKDKEKTFSIKTGRKTYEAQITGQNNGVIIDEEIKKVFTISISRYYHNTKEISLRKTYELMIKDFFTEYIGGSKVVNHYQVIPTYKQFWYWFKKNYSSETTIKSRKGEKKFASDYKGLNSNTKIEAFSPGFRYQVDSTIADVFLVSRIDRTSVIGRPVVYLAVDVFSRLITGVHIALEGPSWEGASSLIYNCYENKVDFCNKYGIQITDDDWPARGLPEVIIADRGELVGPLGEKLVVDLGISLENTPSYRGDAKGIVEQNFRILNSNIRDWSPGAVKKEFRERGERDYRLDAKLDIYQFSKIIIHSILHRNKCLIKDYVLEQEMINDRISAIPVELWSWGLKNKTGSLRSVPLDLLRLKLMKSGRATITERGIKFKNVLYSTSIAEGEGWYTNARINGVSYITIVYDKRDLSIIYIVSENKFIPCKVKNTNDVFENKTYEEIVDL</sequence>
<gene>
    <name evidence="3" type="primary">tnsB_2</name>
    <name evidence="2" type="ORF">BJL90_02910</name>
    <name evidence="3" type="ORF">CLFO_38230</name>
</gene>
<dbReference type="RefSeq" id="WP_070964122.1">
    <property type="nucleotide sequence ID" value="NZ_CP017603.1"/>
</dbReference>
<dbReference type="InterPro" id="IPR012337">
    <property type="entry name" value="RNaseH-like_sf"/>
</dbReference>
<dbReference type="Proteomes" id="UP000192478">
    <property type="component" value="Chromosome"/>
</dbReference>
<dbReference type="InterPro" id="IPR036397">
    <property type="entry name" value="RNaseH_sf"/>
</dbReference>
<accession>A0AAC9WHW6</accession>
<dbReference type="SUPFAM" id="SSF53098">
    <property type="entry name" value="Ribonuclease H-like"/>
    <property type="match status" value="1"/>
</dbReference>
<dbReference type="Gene3D" id="3.30.420.10">
    <property type="entry name" value="Ribonuclease H-like superfamily/Ribonuclease H"/>
    <property type="match status" value="1"/>
</dbReference>
<reference evidence="2 4" key="1">
    <citation type="submission" date="2016-10" db="EMBL/GenBank/DDBJ databases">
        <title>Complete Genome Sequence of Acetogen Clostridium formicoaceticum ATCC 27076.</title>
        <authorList>
            <person name="Bao T."/>
            <person name="Cheng C."/>
            <person name="Zhao J."/>
            <person name="Yang S.-T."/>
            <person name="Wang J."/>
            <person name="Wang M."/>
        </authorList>
    </citation>
    <scope>NUCLEOTIDE SEQUENCE [LARGE SCALE GENOMIC DNA]</scope>
    <source>
        <strain evidence="2 4">ATCC 27076</strain>
    </source>
</reference>